<dbReference type="RefSeq" id="WP_189376700.1">
    <property type="nucleotide sequence ID" value="NZ_BNAH01000002.1"/>
</dbReference>
<dbReference type="InterPro" id="IPR001466">
    <property type="entry name" value="Beta-lactam-related"/>
</dbReference>
<dbReference type="SUPFAM" id="SSF56601">
    <property type="entry name" value="beta-lactamase/transpeptidase-like"/>
    <property type="match status" value="1"/>
</dbReference>
<keyword evidence="3" id="KW-0378">Hydrolase</keyword>
<keyword evidence="1" id="KW-0472">Membrane</keyword>
<keyword evidence="4" id="KW-1185">Reference proteome</keyword>
<evidence type="ECO:0000313" key="3">
    <source>
        <dbReference type="EMBL" id="GHE81339.1"/>
    </source>
</evidence>
<keyword evidence="1" id="KW-0812">Transmembrane</keyword>
<evidence type="ECO:0000256" key="1">
    <source>
        <dbReference type="SAM" id="Phobius"/>
    </source>
</evidence>
<dbReference type="InterPro" id="IPR012338">
    <property type="entry name" value="Beta-lactam/transpept-like"/>
</dbReference>
<dbReference type="PANTHER" id="PTHR43283">
    <property type="entry name" value="BETA-LACTAMASE-RELATED"/>
    <property type="match status" value="1"/>
</dbReference>
<keyword evidence="3" id="KW-0645">Protease</keyword>
<dbReference type="EMBL" id="BNAH01000002">
    <property type="protein sequence ID" value="GHE81339.1"/>
    <property type="molecule type" value="Genomic_DNA"/>
</dbReference>
<dbReference type="Proteomes" id="UP000626370">
    <property type="component" value="Unassembled WGS sequence"/>
</dbReference>
<protein>
    <submittedName>
        <fullName evidence="3">Serine-type D-Ala-D-Ala carboxypeptidase</fullName>
    </submittedName>
</protein>
<gene>
    <name evidence="3" type="ORF">GCM10011501_06850</name>
</gene>
<dbReference type="GO" id="GO:0004180">
    <property type="term" value="F:carboxypeptidase activity"/>
    <property type="evidence" value="ECO:0007669"/>
    <property type="project" value="UniProtKB-KW"/>
</dbReference>
<comment type="caution">
    <text evidence="3">The sequence shown here is derived from an EMBL/GenBank/DDBJ whole genome shotgun (WGS) entry which is preliminary data.</text>
</comment>
<proteinExistence type="predicted"/>
<reference evidence="4" key="1">
    <citation type="journal article" date="2019" name="Int. J. Syst. Evol. Microbiol.">
        <title>The Global Catalogue of Microorganisms (GCM) 10K type strain sequencing project: providing services to taxonomists for standard genome sequencing and annotation.</title>
        <authorList>
            <consortium name="The Broad Institute Genomics Platform"/>
            <consortium name="The Broad Institute Genome Sequencing Center for Infectious Disease"/>
            <person name="Wu L."/>
            <person name="Ma J."/>
        </authorList>
    </citation>
    <scope>NUCLEOTIDE SEQUENCE [LARGE SCALE GENOMIC DNA]</scope>
    <source>
        <strain evidence="4">CGMCC 1.15922</strain>
    </source>
</reference>
<dbReference type="Pfam" id="PF00144">
    <property type="entry name" value="Beta-lactamase"/>
    <property type="match status" value="1"/>
</dbReference>
<keyword evidence="1" id="KW-1133">Transmembrane helix</keyword>
<evidence type="ECO:0000259" key="2">
    <source>
        <dbReference type="Pfam" id="PF00144"/>
    </source>
</evidence>
<dbReference type="Gene3D" id="3.40.710.10">
    <property type="entry name" value="DD-peptidase/beta-lactamase superfamily"/>
    <property type="match status" value="1"/>
</dbReference>
<dbReference type="InterPro" id="IPR050789">
    <property type="entry name" value="Diverse_Enzym_Activities"/>
</dbReference>
<name>A0ABQ3IEA6_9GAMM</name>
<feature type="domain" description="Beta-lactamase-related" evidence="2">
    <location>
        <begin position="51"/>
        <end position="281"/>
    </location>
</feature>
<sequence>MNKKIILLIRLLAAIVTIGCIYVFAPWKAAIYYFYPLPATVQEQVDDAVNEGLDGIIVYVQQGEKQPEFYASGWHNRAEEIPADPNALFKIASIGKLYRASAIAKLVANGTLSLDGTLAEYLPSMQGRIENADDITLRMLVQHRSGIPNYTDQDGFSWSEHGIGVNANLALIVDLPADFEPGSDYGYSNTNYLLLGMIMDRVLGYANEEFIKQEILAPLALSHTFLSIKDINLDELMSGYYVGYDSDFKALDQGFIATAEDVGVFIRALNDGSLFTDKEQQIYSAIYEYEHTGWVIGYYSIARYHKDIDAVVIQFVNTVGENTLLFSNTVYSRIIKIIENR</sequence>
<keyword evidence="3" id="KW-0121">Carboxypeptidase</keyword>
<evidence type="ECO:0000313" key="4">
    <source>
        <dbReference type="Proteomes" id="UP000626370"/>
    </source>
</evidence>
<accession>A0ABQ3IEA6</accession>
<feature type="transmembrane region" description="Helical" evidence="1">
    <location>
        <begin position="7"/>
        <end position="27"/>
    </location>
</feature>
<organism evidence="3 4">
    <name type="scientific">Thalassotalea profundi</name>
    <dbReference type="NCBI Taxonomy" id="2036687"/>
    <lineage>
        <taxon>Bacteria</taxon>
        <taxon>Pseudomonadati</taxon>
        <taxon>Pseudomonadota</taxon>
        <taxon>Gammaproteobacteria</taxon>
        <taxon>Alteromonadales</taxon>
        <taxon>Colwelliaceae</taxon>
        <taxon>Thalassotalea</taxon>
    </lineage>
</organism>